<evidence type="ECO:0008006" key="3">
    <source>
        <dbReference type="Google" id="ProtNLM"/>
    </source>
</evidence>
<evidence type="ECO:0000313" key="2">
    <source>
        <dbReference type="Proteomes" id="UP000436088"/>
    </source>
</evidence>
<keyword evidence="2" id="KW-1185">Reference proteome</keyword>
<dbReference type="AlphaFoldDB" id="A0A6A3D802"/>
<dbReference type="SUPFAM" id="SSF50249">
    <property type="entry name" value="Nucleic acid-binding proteins"/>
    <property type="match status" value="1"/>
</dbReference>
<gene>
    <name evidence="1" type="ORF">F3Y22_tig00000205pilonHSYRG00072</name>
</gene>
<sequence length="163" mass="17832">MTSLIIVYTYVCLSDVPSETSDFFLLVLLIKNVFRQQVGLGVVSLNEKGRQRIMRNCEIKSIVPYGVFVEIAPGREAVKVGDRVDVKLIEVNDKGQLRLSRRALLPVPQTSPEDPSSKQLTSNQAEVVVADSETSLLARKKVFKIVKKSGGKAVTGVSGKDGE</sequence>
<evidence type="ECO:0000313" key="1">
    <source>
        <dbReference type="EMBL" id="KAE8736068.1"/>
    </source>
</evidence>
<comment type="caution">
    <text evidence="1">The sequence shown here is derived from an EMBL/GenBank/DDBJ whole genome shotgun (WGS) entry which is preliminary data.</text>
</comment>
<name>A0A6A3D802_HIBSY</name>
<accession>A0A6A3D802</accession>
<dbReference type="EMBL" id="VEPZ02000022">
    <property type="protein sequence ID" value="KAE8736068.1"/>
    <property type="molecule type" value="Genomic_DNA"/>
</dbReference>
<protein>
    <recommendedName>
        <fullName evidence="3">S1 motif domain-containing protein</fullName>
    </recommendedName>
</protein>
<organism evidence="1 2">
    <name type="scientific">Hibiscus syriacus</name>
    <name type="common">Rose of Sharon</name>
    <dbReference type="NCBI Taxonomy" id="106335"/>
    <lineage>
        <taxon>Eukaryota</taxon>
        <taxon>Viridiplantae</taxon>
        <taxon>Streptophyta</taxon>
        <taxon>Embryophyta</taxon>
        <taxon>Tracheophyta</taxon>
        <taxon>Spermatophyta</taxon>
        <taxon>Magnoliopsida</taxon>
        <taxon>eudicotyledons</taxon>
        <taxon>Gunneridae</taxon>
        <taxon>Pentapetalae</taxon>
        <taxon>rosids</taxon>
        <taxon>malvids</taxon>
        <taxon>Malvales</taxon>
        <taxon>Malvaceae</taxon>
        <taxon>Malvoideae</taxon>
        <taxon>Hibiscus</taxon>
    </lineage>
</organism>
<reference evidence="1" key="1">
    <citation type="submission" date="2019-09" db="EMBL/GenBank/DDBJ databases">
        <title>Draft genome information of white flower Hibiscus syriacus.</title>
        <authorList>
            <person name="Kim Y.-M."/>
        </authorList>
    </citation>
    <scope>NUCLEOTIDE SEQUENCE [LARGE SCALE GENOMIC DNA]</scope>
    <source>
        <strain evidence="1">YM2019G1</strain>
    </source>
</reference>
<dbReference type="InterPro" id="IPR012340">
    <property type="entry name" value="NA-bd_OB-fold"/>
</dbReference>
<proteinExistence type="predicted"/>
<dbReference type="Proteomes" id="UP000436088">
    <property type="component" value="Unassembled WGS sequence"/>
</dbReference>